<dbReference type="Proteomes" id="UP000053732">
    <property type="component" value="Unassembled WGS sequence"/>
</dbReference>
<sequence>MDKMLRQAAMAAIERTFQALGILSSQGDKEEEPDMKEQYPDNRNADDGKDRLKVKWFSEIPRCSFQCLYPPALSCGCYYSDFNCICRSIQGIAADEDIEACMNSCPVNPDQRWTPSRILDFCELVGEHVQLPEYMAQFARLHRRQDDQVSYSDGGYYSTASDDDWVSYSDESYYSTTSYDDLLLPVTATSYTPASATATASTSSETIPAPTSTTTGSTSTDTISSSSSSGLSTGAKAGVGVAIPLVVIIIALCLLLFFRKRRANRRNGAGNNIPEISQQPWPEKTLPESKPLPAEADSIALHEPDSSPIFESPSLVASTQNPGVYELSGSSAVRHPPAASLATATQKHRTSLGHHSSKTYLSGDNEVSRTPVTSSTSTPASGMIPSGGLDASIYALADSDALSPNTQVKAREGTERPSSGVEVPDAQLAQLEAEMARIAEERERLQQMQVLADREAELKRQIAARKAATSGTKSDS</sequence>
<gene>
    <name evidence="7" type="ORF">PCAMFM013_S035g000103</name>
</gene>
<organism evidence="7 8">
    <name type="scientific">Penicillium camemberti (strain FM 013)</name>
    <dbReference type="NCBI Taxonomy" id="1429867"/>
    <lineage>
        <taxon>Eukaryota</taxon>
        <taxon>Fungi</taxon>
        <taxon>Dikarya</taxon>
        <taxon>Ascomycota</taxon>
        <taxon>Pezizomycotina</taxon>
        <taxon>Eurotiomycetes</taxon>
        <taxon>Eurotiomycetidae</taxon>
        <taxon>Eurotiales</taxon>
        <taxon>Aspergillaceae</taxon>
        <taxon>Penicillium</taxon>
    </lineage>
</organism>
<feature type="compositionally biased region" description="Basic and acidic residues" evidence="5">
    <location>
        <begin position="35"/>
        <end position="47"/>
    </location>
</feature>
<dbReference type="GO" id="GO:0071944">
    <property type="term" value="C:cell periphery"/>
    <property type="evidence" value="ECO:0007669"/>
    <property type="project" value="UniProtKB-ARBA"/>
</dbReference>
<evidence type="ECO:0000256" key="5">
    <source>
        <dbReference type="SAM" id="MobiDB-lite"/>
    </source>
</evidence>
<feature type="region of interest" description="Disordered" evidence="5">
    <location>
        <begin position="23"/>
        <end position="47"/>
    </location>
</feature>
<evidence type="ECO:0000313" key="8">
    <source>
        <dbReference type="Proteomes" id="UP000053732"/>
    </source>
</evidence>
<feature type="compositionally biased region" description="Low complexity" evidence="5">
    <location>
        <begin position="368"/>
        <end position="379"/>
    </location>
</feature>
<feature type="region of interest" description="Disordered" evidence="5">
    <location>
        <begin position="267"/>
        <end position="291"/>
    </location>
</feature>
<keyword evidence="8" id="KW-1185">Reference proteome</keyword>
<feature type="compositionally biased region" description="Basic residues" evidence="5">
    <location>
        <begin position="346"/>
        <end position="357"/>
    </location>
</feature>
<proteinExistence type="predicted"/>
<protein>
    <submittedName>
        <fullName evidence="7">Str. FM013</fullName>
    </submittedName>
</protein>
<dbReference type="GO" id="GO:0005576">
    <property type="term" value="C:extracellular region"/>
    <property type="evidence" value="ECO:0007669"/>
    <property type="project" value="UniProtKB-SubCell"/>
</dbReference>
<keyword evidence="4 6" id="KW-0472">Membrane</keyword>
<name>A0A0G4PTE7_PENC3</name>
<dbReference type="GO" id="GO:0098552">
    <property type="term" value="C:side of membrane"/>
    <property type="evidence" value="ECO:0007669"/>
    <property type="project" value="UniProtKB-KW"/>
</dbReference>
<feature type="region of interest" description="Disordered" evidence="5">
    <location>
        <begin position="197"/>
        <end position="232"/>
    </location>
</feature>
<keyword evidence="2 6" id="KW-0812">Transmembrane</keyword>
<reference evidence="7 8" key="1">
    <citation type="journal article" date="2014" name="Nat. Commun.">
        <title>Multiple recent horizontal transfers of a large genomic region in cheese making fungi.</title>
        <authorList>
            <person name="Cheeseman K."/>
            <person name="Ropars J."/>
            <person name="Renault P."/>
            <person name="Dupont J."/>
            <person name="Gouzy J."/>
            <person name="Branca A."/>
            <person name="Abraham A.L."/>
            <person name="Ceppi M."/>
            <person name="Conseiller E."/>
            <person name="Debuchy R."/>
            <person name="Malagnac F."/>
            <person name="Goarin A."/>
            <person name="Silar P."/>
            <person name="Lacoste S."/>
            <person name="Sallet E."/>
            <person name="Bensimon A."/>
            <person name="Giraud T."/>
            <person name="Brygoo Y."/>
        </authorList>
    </citation>
    <scope>NUCLEOTIDE SEQUENCE [LARGE SCALE GENOMIC DNA]</scope>
    <source>
        <strain evidence="8">FM 013</strain>
    </source>
</reference>
<feature type="region of interest" description="Disordered" evidence="5">
    <location>
        <begin position="405"/>
        <end position="424"/>
    </location>
</feature>
<evidence type="ECO:0000256" key="4">
    <source>
        <dbReference type="ARBA" id="ARBA00023136"/>
    </source>
</evidence>
<dbReference type="EMBL" id="HG793168">
    <property type="protein sequence ID" value="CRL29408.1"/>
    <property type="molecule type" value="Genomic_DNA"/>
</dbReference>
<comment type="subcellular location">
    <subcellularLocation>
        <location evidence="1">Membrane</location>
        <topology evidence="1">Single-pass membrane protein</topology>
    </subcellularLocation>
</comment>
<dbReference type="PANTHER" id="PTHR15549">
    <property type="entry name" value="PAIRED IMMUNOGLOBULIN-LIKE TYPE 2 RECEPTOR"/>
    <property type="match status" value="1"/>
</dbReference>
<evidence type="ECO:0000256" key="2">
    <source>
        <dbReference type="ARBA" id="ARBA00022692"/>
    </source>
</evidence>
<evidence type="ECO:0000256" key="1">
    <source>
        <dbReference type="ARBA" id="ARBA00004167"/>
    </source>
</evidence>
<feature type="transmembrane region" description="Helical" evidence="6">
    <location>
        <begin position="237"/>
        <end position="258"/>
    </location>
</feature>
<accession>A0A0G4PTE7</accession>
<keyword evidence="3 6" id="KW-1133">Transmembrane helix</keyword>
<dbReference type="AlphaFoldDB" id="A0A0G4PTE7"/>
<evidence type="ECO:0000256" key="3">
    <source>
        <dbReference type="ARBA" id="ARBA00022989"/>
    </source>
</evidence>
<evidence type="ECO:0000256" key="6">
    <source>
        <dbReference type="SAM" id="Phobius"/>
    </source>
</evidence>
<dbReference type="PANTHER" id="PTHR15549:SF33">
    <property type="entry name" value="MEMBRANE PROTEIN WSC4, PUTATIVE (AFU_ORTHOLOGUE AFUA_5G09020)-RELATED"/>
    <property type="match status" value="1"/>
</dbReference>
<feature type="region of interest" description="Disordered" evidence="5">
    <location>
        <begin position="326"/>
        <end position="385"/>
    </location>
</feature>
<dbReference type="InterPro" id="IPR051694">
    <property type="entry name" value="Immunoregulatory_rcpt-like"/>
</dbReference>
<evidence type="ECO:0000313" key="7">
    <source>
        <dbReference type="EMBL" id="CRL29408.1"/>
    </source>
</evidence>